<dbReference type="NCBIfam" id="TIGR04131">
    <property type="entry name" value="Bac_Flav_CTERM"/>
    <property type="match status" value="1"/>
</dbReference>
<protein>
    <submittedName>
        <fullName evidence="1">Gliding motility-associated C-terminal domain-containing protein</fullName>
    </submittedName>
</protein>
<accession>A0ABS8EJ74</accession>
<name>A0ABS8EJ74_9FLAO</name>
<organism evidence="1 2">
    <name type="scientific">Winogradskyella immobilis</name>
    <dbReference type="NCBI Taxonomy" id="2816852"/>
    <lineage>
        <taxon>Bacteria</taxon>
        <taxon>Pseudomonadati</taxon>
        <taxon>Bacteroidota</taxon>
        <taxon>Flavobacteriia</taxon>
        <taxon>Flavobacteriales</taxon>
        <taxon>Flavobacteriaceae</taxon>
        <taxon>Winogradskyella</taxon>
    </lineage>
</organism>
<proteinExistence type="predicted"/>
<dbReference type="EMBL" id="JAFMPT010000001">
    <property type="protein sequence ID" value="MCC1483256.1"/>
    <property type="molecule type" value="Genomic_DNA"/>
</dbReference>
<gene>
    <name evidence="1" type="ORF">J1C55_01525</name>
</gene>
<reference evidence="1" key="1">
    <citation type="submission" date="2021-03" db="EMBL/GenBank/DDBJ databases">
        <authorList>
            <person name="Ping X."/>
        </authorList>
    </citation>
    <scope>NUCLEOTIDE SEQUENCE</scope>
    <source>
        <strain evidence="1">E313</strain>
    </source>
</reference>
<evidence type="ECO:0000313" key="1">
    <source>
        <dbReference type="EMBL" id="MCC1483256.1"/>
    </source>
</evidence>
<dbReference type="InterPro" id="IPR026341">
    <property type="entry name" value="T9SS_type_B"/>
</dbReference>
<keyword evidence="2" id="KW-1185">Reference proteome</keyword>
<evidence type="ECO:0000313" key="2">
    <source>
        <dbReference type="Proteomes" id="UP000778797"/>
    </source>
</evidence>
<dbReference type="Proteomes" id="UP000778797">
    <property type="component" value="Unassembled WGS sequence"/>
</dbReference>
<comment type="caution">
    <text evidence="1">The sequence shown here is derived from an EMBL/GenBank/DDBJ whole genome shotgun (WGS) entry which is preliminary data.</text>
</comment>
<sequence>MKQIIFFILAHSYIFSQTAFQNFGNVQIHNEGEIGFHINLINDGVFNENLGFTGFYNTVNSLSISGTQIPRFFDMDVSVNDNLFLDINTEVLNSLSFTDGDIITPRETPSISIDFLDNALPILESDDSHTDGYASYLGSNPFAFPIGDNNSLRPLIIPFHNSNLLYSAAYFNEDPNFPSIFTSSFDTSNSEDIINTISTIEFWDFDGLSKTQVTLTWNRESNINTLVNDLENLRVVGWSLSENRWLDLGNVNTTGSLSSGTITSNSFIPNNYEVITFGSLIGSDDIIIYDAFSPNGDGVNDFFEIRGIELFENELKIFNRWGSLVFNAKNYQNDWDGTSQRGFVINRSRKLPVGTYYYTLKLVNEDRFIAGPIYLTH</sequence>
<reference evidence="1" key="2">
    <citation type="submission" date="2021-10" db="EMBL/GenBank/DDBJ databases">
        <title>Genome of Winogradskyella sp. E313.</title>
        <authorList>
            <person name="Zhou Y."/>
        </authorList>
    </citation>
    <scope>NUCLEOTIDE SEQUENCE</scope>
    <source>
        <strain evidence="1">E313</strain>
    </source>
</reference>
<dbReference type="RefSeq" id="WP_227475706.1">
    <property type="nucleotide sequence ID" value="NZ_JAFMPT010000001.1"/>
</dbReference>
<dbReference type="Pfam" id="PF13585">
    <property type="entry name" value="CHU_C"/>
    <property type="match status" value="1"/>
</dbReference>